<dbReference type="Proteomes" id="UP000646548">
    <property type="component" value="Unassembled WGS sequence"/>
</dbReference>
<gene>
    <name evidence="1" type="ORF">FQA47_005945</name>
</gene>
<proteinExistence type="predicted"/>
<dbReference type="AlphaFoldDB" id="A0A834CIY4"/>
<reference evidence="1" key="1">
    <citation type="journal article" name="BMC Genomics">
        <title>Long-read sequencing and de novo genome assembly of marine medaka (Oryzias melastigma).</title>
        <authorList>
            <person name="Liang P."/>
            <person name="Saqib H.S.A."/>
            <person name="Ni X."/>
            <person name="Shen Y."/>
        </authorList>
    </citation>
    <scope>NUCLEOTIDE SEQUENCE</scope>
    <source>
        <strain evidence="1">Bigg-433</strain>
    </source>
</reference>
<dbReference type="EMBL" id="WKFB01000300">
    <property type="protein sequence ID" value="KAF6727571.1"/>
    <property type="molecule type" value="Genomic_DNA"/>
</dbReference>
<protein>
    <submittedName>
        <fullName evidence="1">Uncharacterized protein</fullName>
    </submittedName>
</protein>
<evidence type="ECO:0000313" key="2">
    <source>
        <dbReference type="Proteomes" id="UP000646548"/>
    </source>
</evidence>
<evidence type="ECO:0000313" key="1">
    <source>
        <dbReference type="EMBL" id="KAF6727571.1"/>
    </source>
</evidence>
<comment type="caution">
    <text evidence="1">The sequence shown here is derived from an EMBL/GenBank/DDBJ whole genome shotgun (WGS) entry which is preliminary data.</text>
</comment>
<sequence>MSIGPHHHTAPTKLMFLWESAQLSNLFLNSACFRSLAPKNQRVNETWRSNQKTTSACYQSCFSTLVMSIHQLYLMNMFCIFLQMSSWQMSISCLSDWTMAAEEKTCWFLLLFEANKHLMSSACTQTSTESPLWSHLSIMTLHLILQDEEVLVDQTSSFIVFVSTQSL</sequence>
<accession>A0A834CIY4</accession>
<organism evidence="1 2">
    <name type="scientific">Oryzias melastigma</name>
    <name type="common">Marine medaka</name>
    <dbReference type="NCBI Taxonomy" id="30732"/>
    <lineage>
        <taxon>Eukaryota</taxon>
        <taxon>Metazoa</taxon>
        <taxon>Chordata</taxon>
        <taxon>Craniata</taxon>
        <taxon>Vertebrata</taxon>
        <taxon>Euteleostomi</taxon>
        <taxon>Actinopterygii</taxon>
        <taxon>Neopterygii</taxon>
        <taxon>Teleostei</taxon>
        <taxon>Neoteleostei</taxon>
        <taxon>Acanthomorphata</taxon>
        <taxon>Ovalentaria</taxon>
        <taxon>Atherinomorphae</taxon>
        <taxon>Beloniformes</taxon>
        <taxon>Adrianichthyidae</taxon>
        <taxon>Oryziinae</taxon>
        <taxon>Oryzias</taxon>
    </lineage>
</organism>
<name>A0A834CIY4_ORYME</name>